<protein>
    <recommendedName>
        <fullName evidence="4">Protein kinase domain-containing protein</fullName>
    </recommendedName>
</protein>
<feature type="region of interest" description="Disordered" evidence="1">
    <location>
        <begin position="572"/>
        <end position="635"/>
    </location>
</feature>
<dbReference type="SUPFAM" id="SSF56112">
    <property type="entry name" value="Protein kinase-like (PK-like)"/>
    <property type="match status" value="1"/>
</dbReference>
<dbReference type="InterPro" id="IPR011009">
    <property type="entry name" value="Kinase-like_dom_sf"/>
</dbReference>
<evidence type="ECO:0000313" key="3">
    <source>
        <dbReference type="Proteomes" id="UP001281761"/>
    </source>
</evidence>
<comment type="caution">
    <text evidence="2">The sequence shown here is derived from an EMBL/GenBank/DDBJ whole genome shotgun (WGS) entry which is preliminary data.</text>
</comment>
<evidence type="ECO:0008006" key="4">
    <source>
        <dbReference type="Google" id="ProtNLM"/>
    </source>
</evidence>
<feature type="compositionally biased region" description="Basic and acidic residues" evidence="1">
    <location>
        <begin position="461"/>
        <end position="486"/>
    </location>
</feature>
<feature type="compositionally biased region" description="Basic and acidic residues" evidence="1">
    <location>
        <begin position="505"/>
        <end position="521"/>
    </location>
</feature>
<dbReference type="Proteomes" id="UP001281761">
    <property type="component" value="Unassembled WGS sequence"/>
</dbReference>
<organism evidence="2 3">
    <name type="scientific">Blattamonas nauphoetae</name>
    <dbReference type="NCBI Taxonomy" id="2049346"/>
    <lineage>
        <taxon>Eukaryota</taxon>
        <taxon>Metamonada</taxon>
        <taxon>Preaxostyla</taxon>
        <taxon>Oxymonadida</taxon>
        <taxon>Blattamonas</taxon>
    </lineage>
</organism>
<evidence type="ECO:0000313" key="2">
    <source>
        <dbReference type="EMBL" id="KAK2954491.1"/>
    </source>
</evidence>
<feature type="compositionally biased region" description="Acidic residues" evidence="1">
    <location>
        <begin position="487"/>
        <end position="497"/>
    </location>
</feature>
<gene>
    <name evidence="2" type="ORF">BLNAU_10511</name>
</gene>
<proteinExistence type="predicted"/>
<dbReference type="EMBL" id="JARBJD010000077">
    <property type="protein sequence ID" value="KAK2954491.1"/>
    <property type="molecule type" value="Genomic_DNA"/>
</dbReference>
<accession>A0ABQ9XT10</accession>
<feature type="region of interest" description="Disordered" evidence="1">
    <location>
        <begin position="437"/>
        <end position="547"/>
    </location>
</feature>
<keyword evidence="3" id="KW-1185">Reference proteome</keyword>
<evidence type="ECO:0000256" key="1">
    <source>
        <dbReference type="SAM" id="MobiDB-lite"/>
    </source>
</evidence>
<reference evidence="2 3" key="1">
    <citation type="journal article" date="2022" name="bioRxiv">
        <title>Genomics of Preaxostyla Flagellates Illuminates Evolutionary Transitions and the Path Towards Mitochondrial Loss.</title>
        <authorList>
            <person name="Novak L.V.F."/>
            <person name="Treitli S.C."/>
            <person name="Pyrih J."/>
            <person name="Halakuc P."/>
            <person name="Pipaliya S.V."/>
            <person name="Vacek V."/>
            <person name="Brzon O."/>
            <person name="Soukal P."/>
            <person name="Eme L."/>
            <person name="Dacks J.B."/>
            <person name="Karnkowska A."/>
            <person name="Elias M."/>
            <person name="Hampl V."/>
        </authorList>
    </citation>
    <scope>NUCLEOTIDE SEQUENCE [LARGE SCALE GENOMIC DNA]</scope>
    <source>
        <strain evidence="2">NAU3</strain>
        <tissue evidence="2">Gut</tissue>
    </source>
</reference>
<sequence length="645" mass="70593">MIKVVASQNKLPQHHHLLPNGMHPMISPNIPHDLPQLPNNYEIRSILTTPSLGVLYQAVRADSPLIPLSLHRIPKSPHHSINGTSSTDSLTNIELFHRMSFVTQLRHPCLIQTFDILTDPSTNSYIIATEDLSIMLPVTDVMSTPREKELLFICRSLVSGMCFCRDIGINIRNLPLSRVLLTTTGVKLLDYFVPHLDTSWNSDGTGTGSSESSIGLNEVSLVGRVLFFLLFRSNPSTVIPALPSHFSSELSIFLHTTLFSPSATLHDLETDPWLTEIGHVPLETKHDPNPFISLERRRSLPHLTNFTPTPLINSTLTFPLLSPTHSSSPPPPLLGPNSFVLSSSLSLSHNWIGNPLRTSPQLSSTFSSLTQIPNSTNMVFNAPTFGSTDLGEGTHASLPHFNPTSPLLQDLRMSSPERGVVGGGSCGVDWKGDVGGELGLEPLGKSGGGQKRSNRTGSPTQHKDPKIDQAEPNGKKSTEKEQKDEESMLETELDEPDQPNTQTCESERKTNTVDSSDRTEAENEGEEGEGRGDDGKNKGEAQEAENDLFVNRRKSIVVPRLPLREAGIETTDELPASFQARPLTHTSDSEAPFSISDEMFENPCGGTEGEERKDGTGEKGIVGGEGRKKSWPGHSEFDECDCHLF</sequence>
<feature type="compositionally biased region" description="Basic and acidic residues" evidence="1">
    <location>
        <begin position="528"/>
        <end position="541"/>
    </location>
</feature>
<name>A0ABQ9XT10_9EUKA</name>